<evidence type="ECO:0000313" key="12">
    <source>
        <dbReference type="Proteomes" id="UP000320876"/>
    </source>
</evidence>
<dbReference type="RefSeq" id="WP_141995828.1">
    <property type="nucleotide sequence ID" value="NZ_VFML01000001.1"/>
</dbReference>
<comment type="catalytic activity">
    <reaction evidence="6">
        <text>L-homocysteine + H2O = 2-oxobutanoate + hydrogen sulfide + NH4(+) + H(+)</text>
        <dbReference type="Rhea" id="RHEA:14501"/>
        <dbReference type="ChEBI" id="CHEBI:15377"/>
        <dbReference type="ChEBI" id="CHEBI:15378"/>
        <dbReference type="ChEBI" id="CHEBI:16763"/>
        <dbReference type="ChEBI" id="CHEBI:28938"/>
        <dbReference type="ChEBI" id="CHEBI:29919"/>
        <dbReference type="ChEBI" id="CHEBI:58199"/>
        <dbReference type="EC" id="4.4.1.2"/>
    </reaction>
    <physiologicalReaction direction="left-to-right" evidence="6">
        <dbReference type="Rhea" id="RHEA:14502"/>
    </physiologicalReaction>
</comment>
<comment type="caution">
    <text evidence="11">The sequence shown here is derived from an EMBL/GenBank/DDBJ whole genome shotgun (WGS) entry which is preliminary data.</text>
</comment>
<dbReference type="AlphaFoldDB" id="A0A542DD28"/>
<dbReference type="GO" id="GO:0018826">
    <property type="term" value="F:methionine gamma-lyase activity"/>
    <property type="evidence" value="ECO:0007669"/>
    <property type="project" value="UniProtKB-EC"/>
</dbReference>
<dbReference type="Pfam" id="PF01053">
    <property type="entry name" value="Cys_Met_Meta_PP"/>
    <property type="match status" value="1"/>
</dbReference>
<dbReference type="InterPro" id="IPR015421">
    <property type="entry name" value="PyrdxlP-dep_Trfase_major"/>
</dbReference>
<dbReference type="GO" id="GO:0030170">
    <property type="term" value="F:pyridoxal phosphate binding"/>
    <property type="evidence" value="ECO:0007669"/>
    <property type="project" value="InterPro"/>
</dbReference>
<dbReference type="EC" id="4.4.1.2" evidence="4"/>
<keyword evidence="3" id="KW-0045">Antibiotic biosynthesis</keyword>
<dbReference type="GO" id="GO:0017000">
    <property type="term" value="P:antibiotic biosynthetic process"/>
    <property type="evidence" value="ECO:0007669"/>
    <property type="project" value="UniProtKB-KW"/>
</dbReference>
<dbReference type="GO" id="GO:0019346">
    <property type="term" value="P:transsulfuration"/>
    <property type="evidence" value="ECO:0007669"/>
    <property type="project" value="InterPro"/>
</dbReference>
<keyword evidence="2 8" id="KW-0663">Pyridoxal phosphate</keyword>
<dbReference type="Gene3D" id="3.40.640.10">
    <property type="entry name" value="Type I PLP-dependent aspartate aminotransferase-like (Major domain)"/>
    <property type="match status" value="1"/>
</dbReference>
<name>A0A542DD28_AMYCI</name>
<feature type="region of interest" description="Disordered" evidence="10">
    <location>
        <begin position="1"/>
        <end position="25"/>
    </location>
</feature>
<evidence type="ECO:0000256" key="1">
    <source>
        <dbReference type="ARBA" id="ARBA00001933"/>
    </source>
</evidence>
<keyword evidence="12" id="KW-1185">Reference proteome</keyword>
<evidence type="ECO:0000256" key="5">
    <source>
        <dbReference type="ARBA" id="ARBA00047199"/>
    </source>
</evidence>
<dbReference type="InterPro" id="IPR015424">
    <property type="entry name" value="PyrdxlP-dep_Trfase"/>
</dbReference>
<dbReference type="PANTHER" id="PTHR11808:SF85">
    <property type="entry name" value="CYSTATHIONINE GAMMA-LYASE-RELATED"/>
    <property type="match status" value="1"/>
</dbReference>
<sequence length="397" mass="42236">MTATETTVEQHPATRAVHVSAPRPEHSQPLSVPIYQAANFAFEDPDALADSMERPDGPFVYSRYGNPTIRALERAVADLEGGVAAIATASGMGAINSVLLATLNAGDHVIAQDCLYGGTYASLRDLAARFGVEVTFVPGDDPAEVAAAVRPNSRMLYLETIANPVTKVVDLPAFLAAGERAGLMTIVDNTFATPLLCQPIRLGADAVVHSATKYLGGHSDVIGGIVVLAEEQRYRHTWHHAMELGACADPFAAWLTIRGLHTLPLRIREQCANARVLADRLAGHPAVESVRWPGRIDHPDHQVAARHLADYGAIVAFELAGGREAGHALGKRVRLAKLAGSLGGVETTLLHPASTSHRQLDPEALRAAGIGEGTVRLSVGVEHVEDLWADLARALPR</sequence>
<dbReference type="GO" id="GO:0005737">
    <property type="term" value="C:cytoplasm"/>
    <property type="evidence" value="ECO:0007669"/>
    <property type="project" value="TreeGrafter"/>
</dbReference>
<keyword evidence="11" id="KW-0456">Lyase</keyword>
<dbReference type="PANTHER" id="PTHR11808">
    <property type="entry name" value="TRANS-SULFURATION ENZYME FAMILY MEMBER"/>
    <property type="match status" value="1"/>
</dbReference>
<dbReference type="GO" id="GO:0004123">
    <property type="term" value="F:cystathionine gamma-lyase activity"/>
    <property type="evidence" value="ECO:0007669"/>
    <property type="project" value="TreeGrafter"/>
</dbReference>
<evidence type="ECO:0000256" key="2">
    <source>
        <dbReference type="ARBA" id="ARBA00022898"/>
    </source>
</evidence>
<gene>
    <name evidence="11" type="ORF">FB471_0620</name>
</gene>
<dbReference type="PIRSF" id="PIRSF001434">
    <property type="entry name" value="CGS"/>
    <property type="match status" value="1"/>
</dbReference>
<evidence type="ECO:0000256" key="7">
    <source>
        <dbReference type="ARBA" id="ARBA00052699"/>
    </source>
</evidence>
<dbReference type="OrthoDB" id="9805790at2"/>
<reference evidence="11 12" key="1">
    <citation type="submission" date="2019-06" db="EMBL/GenBank/DDBJ databases">
        <title>Sequencing the genomes of 1000 actinobacteria strains.</title>
        <authorList>
            <person name="Klenk H.-P."/>
        </authorList>
    </citation>
    <scope>NUCLEOTIDE SEQUENCE [LARGE SCALE GENOMIC DNA]</scope>
    <source>
        <strain evidence="11 12">DSM 45679</strain>
    </source>
</reference>
<evidence type="ECO:0000313" key="11">
    <source>
        <dbReference type="EMBL" id="TQJ00965.1"/>
    </source>
</evidence>
<dbReference type="GO" id="GO:0019343">
    <property type="term" value="P:cysteine biosynthetic process via cystathionine"/>
    <property type="evidence" value="ECO:0007669"/>
    <property type="project" value="TreeGrafter"/>
</dbReference>
<feature type="modified residue" description="N6-(pyridoxal phosphate)lysine" evidence="8">
    <location>
        <position position="213"/>
    </location>
</feature>
<dbReference type="SUPFAM" id="SSF53383">
    <property type="entry name" value="PLP-dependent transferases"/>
    <property type="match status" value="1"/>
</dbReference>
<evidence type="ECO:0000256" key="9">
    <source>
        <dbReference type="RuleBase" id="RU362118"/>
    </source>
</evidence>
<dbReference type="InterPro" id="IPR000277">
    <property type="entry name" value="Cys/Met-Metab_PyrdxlP-dep_enz"/>
</dbReference>
<organism evidence="11 12">
    <name type="scientific">Amycolatopsis cihanbeyliensis</name>
    <dbReference type="NCBI Taxonomy" id="1128664"/>
    <lineage>
        <taxon>Bacteria</taxon>
        <taxon>Bacillati</taxon>
        <taxon>Actinomycetota</taxon>
        <taxon>Actinomycetes</taxon>
        <taxon>Pseudonocardiales</taxon>
        <taxon>Pseudonocardiaceae</taxon>
        <taxon>Amycolatopsis</taxon>
    </lineage>
</organism>
<comment type="catalytic activity">
    <reaction evidence="7">
        <text>L-methionine + H2O = methanethiol + 2-oxobutanoate + NH4(+)</text>
        <dbReference type="Rhea" id="RHEA:23800"/>
        <dbReference type="ChEBI" id="CHEBI:15377"/>
        <dbReference type="ChEBI" id="CHEBI:16007"/>
        <dbReference type="ChEBI" id="CHEBI:16763"/>
        <dbReference type="ChEBI" id="CHEBI:28938"/>
        <dbReference type="ChEBI" id="CHEBI:57844"/>
        <dbReference type="EC" id="4.4.1.11"/>
    </reaction>
    <physiologicalReaction direction="left-to-right" evidence="7">
        <dbReference type="Rhea" id="RHEA:23801"/>
    </physiologicalReaction>
</comment>
<proteinExistence type="inferred from homology"/>
<dbReference type="Gene3D" id="3.90.1150.10">
    <property type="entry name" value="Aspartate Aminotransferase, domain 1"/>
    <property type="match status" value="1"/>
</dbReference>
<comment type="similarity">
    <text evidence="9">Belongs to the trans-sulfuration enzymes family.</text>
</comment>
<dbReference type="CDD" id="cd00614">
    <property type="entry name" value="CGS_like"/>
    <property type="match status" value="1"/>
</dbReference>
<protein>
    <recommendedName>
        <fullName evidence="4">homocysteine desulfhydrase</fullName>
        <ecNumber evidence="4">4.4.1.2</ecNumber>
    </recommendedName>
    <alternativeName>
        <fullName evidence="5">Homocysteine desulfhydrase</fullName>
    </alternativeName>
</protein>
<evidence type="ECO:0000256" key="10">
    <source>
        <dbReference type="SAM" id="MobiDB-lite"/>
    </source>
</evidence>
<evidence type="ECO:0000256" key="4">
    <source>
        <dbReference type="ARBA" id="ARBA00047175"/>
    </source>
</evidence>
<accession>A0A542DD28</accession>
<evidence type="ECO:0000256" key="8">
    <source>
        <dbReference type="PIRSR" id="PIRSR001434-2"/>
    </source>
</evidence>
<dbReference type="GO" id="GO:0047982">
    <property type="term" value="F:homocysteine desulfhydrase activity"/>
    <property type="evidence" value="ECO:0007669"/>
    <property type="project" value="UniProtKB-EC"/>
</dbReference>
<dbReference type="EMBL" id="VFML01000001">
    <property type="protein sequence ID" value="TQJ00965.1"/>
    <property type="molecule type" value="Genomic_DNA"/>
</dbReference>
<dbReference type="Proteomes" id="UP000320876">
    <property type="component" value="Unassembled WGS sequence"/>
</dbReference>
<dbReference type="FunFam" id="3.40.640.10:FF:000046">
    <property type="entry name" value="Cystathionine gamma-lyase"/>
    <property type="match status" value="1"/>
</dbReference>
<dbReference type="InterPro" id="IPR015422">
    <property type="entry name" value="PyrdxlP-dep_Trfase_small"/>
</dbReference>
<evidence type="ECO:0000256" key="6">
    <source>
        <dbReference type="ARBA" id="ARBA00048780"/>
    </source>
</evidence>
<evidence type="ECO:0000256" key="3">
    <source>
        <dbReference type="ARBA" id="ARBA00023194"/>
    </source>
</evidence>
<comment type="cofactor">
    <cofactor evidence="1 9">
        <name>pyridoxal 5'-phosphate</name>
        <dbReference type="ChEBI" id="CHEBI:597326"/>
    </cofactor>
</comment>